<proteinExistence type="predicted"/>
<name>A0A974CT17_XENLA</name>
<evidence type="ECO:0000313" key="2">
    <source>
        <dbReference type="Proteomes" id="UP000694892"/>
    </source>
</evidence>
<protein>
    <submittedName>
        <fullName evidence="1">Uncharacterized protein</fullName>
    </submittedName>
</protein>
<accession>A0A974CT17</accession>
<gene>
    <name evidence="1" type="ORF">XELAEV_18030076mg</name>
</gene>
<reference evidence="2" key="1">
    <citation type="journal article" date="2016" name="Nature">
        <title>Genome evolution in the allotetraploid frog Xenopus laevis.</title>
        <authorList>
            <person name="Session A.M."/>
            <person name="Uno Y."/>
            <person name="Kwon T."/>
            <person name="Chapman J.A."/>
            <person name="Toyoda A."/>
            <person name="Takahashi S."/>
            <person name="Fukui A."/>
            <person name="Hikosaka A."/>
            <person name="Suzuki A."/>
            <person name="Kondo M."/>
            <person name="van Heeringen S.J."/>
            <person name="Quigley I."/>
            <person name="Heinz S."/>
            <person name="Ogino H."/>
            <person name="Ochi H."/>
            <person name="Hellsten U."/>
            <person name="Lyons J.B."/>
            <person name="Simakov O."/>
            <person name="Putnam N."/>
            <person name="Stites J."/>
            <person name="Kuroki Y."/>
            <person name="Tanaka T."/>
            <person name="Michiue T."/>
            <person name="Watanabe M."/>
            <person name="Bogdanovic O."/>
            <person name="Lister R."/>
            <person name="Georgiou G."/>
            <person name="Paranjpe S.S."/>
            <person name="van Kruijsbergen I."/>
            <person name="Shu S."/>
            <person name="Carlson J."/>
            <person name="Kinoshita T."/>
            <person name="Ohta Y."/>
            <person name="Mawaribuchi S."/>
            <person name="Jenkins J."/>
            <person name="Grimwood J."/>
            <person name="Schmutz J."/>
            <person name="Mitros T."/>
            <person name="Mozaffari S.V."/>
            <person name="Suzuki Y."/>
            <person name="Haramoto Y."/>
            <person name="Yamamoto T.S."/>
            <person name="Takagi C."/>
            <person name="Heald R."/>
            <person name="Miller K."/>
            <person name="Haudenschild C."/>
            <person name="Kitzman J."/>
            <person name="Nakayama T."/>
            <person name="Izutsu Y."/>
            <person name="Robert J."/>
            <person name="Fortriede J."/>
            <person name="Burns K."/>
            <person name="Lotay V."/>
            <person name="Karimi K."/>
            <person name="Yasuoka Y."/>
            <person name="Dichmann D.S."/>
            <person name="Flajnik M.F."/>
            <person name="Houston D.W."/>
            <person name="Shendure J."/>
            <person name="DuPasquier L."/>
            <person name="Vize P.D."/>
            <person name="Zorn A.M."/>
            <person name="Ito M."/>
            <person name="Marcotte E.M."/>
            <person name="Wallingford J.B."/>
            <person name="Ito Y."/>
            <person name="Asashima M."/>
            <person name="Ueno N."/>
            <person name="Matsuda Y."/>
            <person name="Veenstra G.J."/>
            <person name="Fujiyama A."/>
            <person name="Harland R.M."/>
            <person name="Taira M."/>
            <person name="Rokhsar D.S."/>
        </authorList>
    </citation>
    <scope>NUCLEOTIDE SEQUENCE [LARGE SCALE GENOMIC DNA]</scope>
    <source>
        <strain evidence="2">J</strain>
    </source>
</reference>
<organism evidence="1 2">
    <name type="scientific">Xenopus laevis</name>
    <name type="common">African clawed frog</name>
    <dbReference type="NCBI Taxonomy" id="8355"/>
    <lineage>
        <taxon>Eukaryota</taxon>
        <taxon>Metazoa</taxon>
        <taxon>Chordata</taxon>
        <taxon>Craniata</taxon>
        <taxon>Vertebrata</taxon>
        <taxon>Euteleostomi</taxon>
        <taxon>Amphibia</taxon>
        <taxon>Batrachia</taxon>
        <taxon>Anura</taxon>
        <taxon>Pipoidea</taxon>
        <taxon>Pipidae</taxon>
        <taxon>Xenopodinae</taxon>
        <taxon>Xenopus</taxon>
        <taxon>Xenopus</taxon>
    </lineage>
</organism>
<dbReference type="Proteomes" id="UP000694892">
    <property type="component" value="Chromosome 5S"/>
</dbReference>
<dbReference type="AlphaFoldDB" id="A0A974CT17"/>
<evidence type="ECO:0000313" key="1">
    <source>
        <dbReference type="EMBL" id="OCT78982.1"/>
    </source>
</evidence>
<dbReference type="EMBL" id="CM004475">
    <property type="protein sequence ID" value="OCT78982.1"/>
    <property type="molecule type" value="Genomic_DNA"/>
</dbReference>
<sequence length="80" mass="9143">MPRAGILRFKSGNPYQLYSMDCIRLDNMPLLNVTEGDIRLLELLVLAGFYFEKRFSLPNLCLFEVRWSGSMTAALSLIVL</sequence>